<keyword evidence="1" id="KW-0812">Transmembrane</keyword>
<organism evidence="2 3">
    <name type="scientific">Actinoplanes hulinensis</name>
    <dbReference type="NCBI Taxonomy" id="1144547"/>
    <lineage>
        <taxon>Bacteria</taxon>
        <taxon>Bacillati</taxon>
        <taxon>Actinomycetota</taxon>
        <taxon>Actinomycetes</taxon>
        <taxon>Micromonosporales</taxon>
        <taxon>Micromonosporaceae</taxon>
        <taxon>Actinoplanes</taxon>
    </lineage>
</organism>
<dbReference type="Proteomes" id="UP001519863">
    <property type="component" value="Unassembled WGS sequence"/>
</dbReference>
<keyword evidence="1" id="KW-0472">Membrane</keyword>
<evidence type="ECO:0000313" key="3">
    <source>
        <dbReference type="Proteomes" id="UP001519863"/>
    </source>
</evidence>
<dbReference type="EMBL" id="JAHXZI010000001">
    <property type="protein sequence ID" value="MBW6432194.1"/>
    <property type="molecule type" value="Genomic_DNA"/>
</dbReference>
<feature type="transmembrane region" description="Helical" evidence="1">
    <location>
        <begin position="7"/>
        <end position="24"/>
    </location>
</feature>
<keyword evidence="3" id="KW-1185">Reference proteome</keyword>
<protein>
    <submittedName>
        <fullName evidence="2">Uncharacterized protein</fullName>
    </submittedName>
</protein>
<keyword evidence="1" id="KW-1133">Transmembrane helix</keyword>
<sequence length="59" mass="6360">MRVLESAAGGVVATVVVLMVASRMPVKLDLVIAGAVAFLVGFLMVMLRPDRQYVEKGRK</sequence>
<comment type="caution">
    <text evidence="2">The sequence shown here is derived from an EMBL/GenBank/DDBJ whole genome shotgun (WGS) entry which is preliminary data.</text>
</comment>
<gene>
    <name evidence="2" type="ORF">KZ829_00340</name>
</gene>
<evidence type="ECO:0000313" key="2">
    <source>
        <dbReference type="EMBL" id="MBW6432194.1"/>
    </source>
</evidence>
<accession>A0ABS7ATP9</accession>
<name>A0ABS7ATP9_9ACTN</name>
<evidence type="ECO:0000256" key="1">
    <source>
        <dbReference type="SAM" id="Phobius"/>
    </source>
</evidence>
<reference evidence="2 3" key="1">
    <citation type="journal article" date="2013" name="Antonie Van Leeuwenhoek">
        <title>Actinoplanes hulinensis sp. nov., a novel actinomycete isolated from soybean root (Glycine max (L.) Merr).</title>
        <authorList>
            <person name="Shen Y."/>
            <person name="Liu C."/>
            <person name="Wang X."/>
            <person name="Zhao J."/>
            <person name="Jia F."/>
            <person name="Zhang Y."/>
            <person name="Wang L."/>
            <person name="Yang D."/>
            <person name="Xiang W."/>
        </authorList>
    </citation>
    <scope>NUCLEOTIDE SEQUENCE [LARGE SCALE GENOMIC DNA]</scope>
    <source>
        <strain evidence="2 3">NEAU-M9</strain>
    </source>
</reference>
<feature type="transmembrane region" description="Helical" evidence="1">
    <location>
        <begin position="30"/>
        <end position="49"/>
    </location>
</feature>
<dbReference type="RefSeq" id="WP_220141884.1">
    <property type="nucleotide sequence ID" value="NZ_JAHXZI010000001.1"/>
</dbReference>
<proteinExistence type="predicted"/>